<evidence type="ECO:0000313" key="3">
    <source>
        <dbReference type="Proteomes" id="UP001153069"/>
    </source>
</evidence>
<evidence type="ECO:0000256" key="1">
    <source>
        <dbReference type="SAM" id="MobiDB-lite"/>
    </source>
</evidence>
<feature type="region of interest" description="Disordered" evidence="1">
    <location>
        <begin position="1"/>
        <end position="96"/>
    </location>
</feature>
<comment type="caution">
    <text evidence="2">The sequence shown here is derived from an EMBL/GenBank/DDBJ whole genome shotgun (WGS) entry which is preliminary data.</text>
</comment>
<feature type="compositionally biased region" description="Basic and acidic residues" evidence="1">
    <location>
        <begin position="29"/>
        <end position="51"/>
    </location>
</feature>
<keyword evidence="3" id="KW-1185">Reference proteome</keyword>
<sequence length="214" mass="24229">MTFDKGEKNKRGLSPQSNPSVSTKKRATDRKENQAWEQKRQEEKIPREGADARSSNLTMPSLSGPLKKEETEAQDEHGRHFPYNAPSPTTEAEFGKQDQSMLDAKQQIEAMVFAMQALANNNAKAKRLVDPWVGKFQQVPEVLNQAKNGHEIQKLLKEKNLSSWLLQQRNRHEKGGPLDPDKESPLITKDIADLQRKLLKAIGFRAQKGTAYFP</sequence>
<accession>A0A9N8D813</accession>
<protein>
    <submittedName>
        <fullName evidence="2">Uncharacterized protein</fullName>
    </submittedName>
</protein>
<dbReference type="Proteomes" id="UP001153069">
    <property type="component" value="Unassembled WGS sequence"/>
</dbReference>
<dbReference type="EMBL" id="CAICTM010000030">
    <property type="protein sequence ID" value="CAB9498052.1"/>
    <property type="molecule type" value="Genomic_DNA"/>
</dbReference>
<name>A0A9N8D813_9STRA</name>
<gene>
    <name evidence="2" type="ORF">SEMRO_30_G019940.1</name>
</gene>
<organism evidence="2 3">
    <name type="scientific">Seminavis robusta</name>
    <dbReference type="NCBI Taxonomy" id="568900"/>
    <lineage>
        <taxon>Eukaryota</taxon>
        <taxon>Sar</taxon>
        <taxon>Stramenopiles</taxon>
        <taxon>Ochrophyta</taxon>
        <taxon>Bacillariophyta</taxon>
        <taxon>Bacillariophyceae</taxon>
        <taxon>Bacillariophycidae</taxon>
        <taxon>Naviculales</taxon>
        <taxon>Naviculaceae</taxon>
        <taxon>Seminavis</taxon>
    </lineage>
</organism>
<feature type="compositionally biased region" description="Basic and acidic residues" evidence="1">
    <location>
        <begin position="66"/>
        <end position="79"/>
    </location>
</feature>
<dbReference type="AlphaFoldDB" id="A0A9N8D813"/>
<feature type="compositionally biased region" description="Basic and acidic residues" evidence="1">
    <location>
        <begin position="1"/>
        <end position="10"/>
    </location>
</feature>
<proteinExistence type="predicted"/>
<evidence type="ECO:0000313" key="2">
    <source>
        <dbReference type="EMBL" id="CAB9498052.1"/>
    </source>
</evidence>
<reference evidence="2" key="1">
    <citation type="submission" date="2020-06" db="EMBL/GenBank/DDBJ databases">
        <authorList>
            <consortium name="Plant Systems Biology data submission"/>
        </authorList>
    </citation>
    <scope>NUCLEOTIDE SEQUENCE</scope>
    <source>
        <strain evidence="2">D6</strain>
    </source>
</reference>